<gene>
    <name evidence="8" type="ORF">A5CPEGH6_23620</name>
</gene>
<dbReference type="GeneID" id="98674346"/>
<dbReference type="Gene3D" id="2.40.30.170">
    <property type="match status" value="1"/>
</dbReference>
<evidence type="ECO:0000256" key="2">
    <source>
        <dbReference type="SAM" id="Coils"/>
    </source>
</evidence>
<dbReference type="Gene3D" id="1.10.287.470">
    <property type="entry name" value="Helix hairpin bin"/>
    <property type="match status" value="1"/>
</dbReference>
<feature type="compositionally biased region" description="Low complexity" evidence="3">
    <location>
        <begin position="365"/>
        <end position="387"/>
    </location>
</feature>
<sequence>MRQTFVKAALVASCMATVACKQAPTEMGPGQYPVMTIATTDRTIPSNYSAKINGRQDIAIYPQVSGTITEVCFNEGQTVSKGQTLFIIDQVPYKAALQTAEANVAAAEAGVATAQLTYDSKKELFAKQVVSRYDLSTAENNLLTAKAQLAQAEAQRVNAANNLSYTVVKAPSNGVAGTIPYRAGALVSASLPQPLTTISDNSVMYVYFSITENHLQNLIRKYGSMSEVLKAMPEVQLRLNDGSVYDQAGRIEAISSVLDSSTGVAQCRAAFPNPSGLLISGSNGSVILPNEFKGVVVIPQSATFEIQDKVYVYNIVDGKASSKMISVEKISNGKEYIVNEGLTPGEQIVSEGVGLLREGTEIVAKTQPTAAPAAETEKPAAAGAAQTETEKEE</sequence>
<evidence type="ECO:0000259" key="5">
    <source>
        <dbReference type="Pfam" id="PF25917"/>
    </source>
</evidence>
<name>A0A4Y1X4K8_9BACT</name>
<keyword evidence="9" id="KW-1185">Reference proteome</keyword>
<dbReference type="OrthoDB" id="9801814at2"/>
<dbReference type="Pfam" id="PF25944">
    <property type="entry name" value="Beta-barrel_RND"/>
    <property type="match status" value="1"/>
</dbReference>
<dbReference type="Proteomes" id="UP000319374">
    <property type="component" value="Chromosome"/>
</dbReference>
<dbReference type="FunFam" id="1.10.287.470:FF:000014">
    <property type="entry name" value="RND family efflux transporter, MFP subunit"/>
    <property type="match status" value="1"/>
</dbReference>
<dbReference type="PANTHER" id="PTHR30158">
    <property type="entry name" value="ACRA/E-RELATED COMPONENT OF DRUG EFFLUX TRANSPORTER"/>
    <property type="match status" value="1"/>
</dbReference>
<feature type="domain" description="Multidrug resistance protein MdtA-like beta-barrel" evidence="6">
    <location>
        <begin position="204"/>
        <end position="281"/>
    </location>
</feature>
<dbReference type="InterPro" id="IPR058637">
    <property type="entry name" value="YknX-like_C"/>
</dbReference>
<organism evidence="8 9">
    <name type="scientific">Alistipes dispar</name>
    <dbReference type="NCBI Taxonomy" id="2585119"/>
    <lineage>
        <taxon>Bacteria</taxon>
        <taxon>Pseudomonadati</taxon>
        <taxon>Bacteroidota</taxon>
        <taxon>Bacteroidia</taxon>
        <taxon>Bacteroidales</taxon>
        <taxon>Rikenellaceae</taxon>
        <taxon>Alistipes</taxon>
    </lineage>
</organism>
<comment type="similarity">
    <text evidence="1">Belongs to the membrane fusion protein (MFP) (TC 8.A.1) family.</text>
</comment>
<feature type="domain" description="Multidrug resistance protein MdtA-like barrel-sandwich hybrid" evidence="5">
    <location>
        <begin position="59"/>
        <end position="198"/>
    </location>
</feature>
<evidence type="ECO:0000313" key="8">
    <source>
        <dbReference type="EMBL" id="BBL07724.1"/>
    </source>
</evidence>
<dbReference type="InterPro" id="IPR058626">
    <property type="entry name" value="MdtA-like_b-barrel"/>
</dbReference>
<dbReference type="AlphaFoldDB" id="A0A4Y1X4K8"/>
<dbReference type="SUPFAM" id="SSF111369">
    <property type="entry name" value="HlyD-like secretion proteins"/>
    <property type="match status" value="1"/>
</dbReference>
<reference evidence="9" key="1">
    <citation type="submission" date="2019-06" db="EMBL/GenBank/DDBJ databases">
        <title>Alistipes onderdonkii subsp. vulgaris subsp. nov., Alistipes dispar sp. nov. and Alistipes communis sp. nov., isolated from human faeces, and creation of Alistipes onderdonkii subsp. onderdonkii subsp. nov.</title>
        <authorList>
            <person name="Sakamoto M."/>
            <person name="Ikeyama N."/>
            <person name="Ogata Y."/>
            <person name="Suda W."/>
            <person name="Iino T."/>
            <person name="Hattori M."/>
            <person name="Ohkuma M."/>
        </authorList>
    </citation>
    <scope>NUCLEOTIDE SEQUENCE [LARGE SCALE GENOMIC DNA]</scope>
    <source>
        <strain evidence="9">5CPEGH6</strain>
    </source>
</reference>
<feature type="signal peptide" evidence="4">
    <location>
        <begin position="1"/>
        <end position="23"/>
    </location>
</feature>
<dbReference type="PANTHER" id="PTHR30158:SF23">
    <property type="entry name" value="MULTIDRUG RESISTANCE PROTEIN MEXA"/>
    <property type="match status" value="1"/>
</dbReference>
<dbReference type="GO" id="GO:0030313">
    <property type="term" value="C:cell envelope"/>
    <property type="evidence" value="ECO:0007669"/>
    <property type="project" value="UniProtKB-SubCell"/>
</dbReference>
<dbReference type="RefSeq" id="WP_141429859.1">
    <property type="nucleotide sequence ID" value="NZ_AP019736.1"/>
</dbReference>
<dbReference type="EMBL" id="AP019736">
    <property type="protein sequence ID" value="BBL07724.1"/>
    <property type="molecule type" value="Genomic_DNA"/>
</dbReference>
<evidence type="ECO:0000259" key="6">
    <source>
        <dbReference type="Pfam" id="PF25944"/>
    </source>
</evidence>
<feature type="chain" id="PRO_5021256121" evidence="4">
    <location>
        <begin position="24"/>
        <end position="393"/>
    </location>
</feature>
<evidence type="ECO:0000259" key="7">
    <source>
        <dbReference type="Pfam" id="PF25989"/>
    </source>
</evidence>
<accession>A0A4Y1X4K8</accession>
<keyword evidence="4" id="KW-0732">Signal</keyword>
<dbReference type="NCBIfam" id="TIGR01730">
    <property type="entry name" value="RND_mfp"/>
    <property type="match status" value="1"/>
</dbReference>
<feature type="domain" description="YknX-like C-terminal permuted SH3-like" evidence="7">
    <location>
        <begin position="295"/>
        <end position="362"/>
    </location>
</feature>
<evidence type="ECO:0000256" key="4">
    <source>
        <dbReference type="SAM" id="SignalP"/>
    </source>
</evidence>
<dbReference type="Pfam" id="PF25989">
    <property type="entry name" value="YknX_C"/>
    <property type="match status" value="1"/>
</dbReference>
<dbReference type="KEGG" id="ada:A5CPEGH6_23620"/>
<dbReference type="PROSITE" id="PS51257">
    <property type="entry name" value="PROKAR_LIPOPROTEIN"/>
    <property type="match status" value="1"/>
</dbReference>
<dbReference type="Gene3D" id="2.40.50.100">
    <property type="match status" value="1"/>
</dbReference>
<dbReference type="GO" id="GO:0005886">
    <property type="term" value="C:plasma membrane"/>
    <property type="evidence" value="ECO:0007669"/>
    <property type="project" value="TreeGrafter"/>
</dbReference>
<evidence type="ECO:0000313" key="9">
    <source>
        <dbReference type="Proteomes" id="UP000319374"/>
    </source>
</evidence>
<dbReference type="InterPro" id="IPR006143">
    <property type="entry name" value="RND_pump_MFP"/>
</dbReference>
<evidence type="ECO:0000256" key="1">
    <source>
        <dbReference type="ARBA" id="ARBA00009477"/>
    </source>
</evidence>
<feature type="coiled-coil region" evidence="2">
    <location>
        <begin position="135"/>
        <end position="162"/>
    </location>
</feature>
<dbReference type="Gene3D" id="2.40.420.20">
    <property type="match status" value="1"/>
</dbReference>
<dbReference type="Pfam" id="PF25917">
    <property type="entry name" value="BSH_RND"/>
    <property type="match status" value="1"/>
</dbReference>
<proteinExistence type="inferred from homology"/>
<keyword evidence="2" id="KW-0175">Coiled coil</keyword>
<evidence type="ECO:0000256" key="3">
    <source>
        <dbReference type="SAM" id="MobiDB-lite"/>
    </source>
</evidence>
<dbReference type="GO" id="GO:0046677">
    <property type="term" value="P:response to antibiotic"/>
    <property type="evidence" value="ECO:0007669"/>
    <property type="project" value="TreeGrafter"/>
</dbReference>
<dbReference type="InterPro" id="IPR058625">
    <property type="entry name" value="MdtA-like_BSH"/>
</dbReference>
<feature type="region of interest" description="Disordered" evidence="3">
    <location>
        <begin position="365"/>
        <end position="393"/>
    </location>
</feature>
<dbReference type="GO" id="GO:0015562">
    <property type="term" value="F:efflux transmembrane transporter activity"/>
    <property type="evidence" value="ECO:0007669"/>
    <property type="project" value="InterPro"/>
</dbReference>
<protein>
    <submittedName>
        <fullName evidence="8">Hemolysin D</fullName>
    </submittedName>
</protein>